<feature type="domain" description="CusB-like beta-barrel" evidence="4">
    <location>
        <begin position="236"/>
        <end position="305"/>
    </location>
</feature>
<dbReference type="GO" id="GO:0060003">
    <property type="term" value="P:copper ion export"/>
    <property type="evidence" value="ECO:0007669"/>
    <property type="project" value="TreeGrafter"/>
</dbReference>
<name>A0A926NQV0_9SPHI</name>
<dbReference type="GO" id="GO:0016020">
    <property type="term" value="C:membrane"/>
    <property type="evidence" value="ECO:0007669"/>
    <property type="project" value="InterPro"/>
</dbReference>
<gene>
    <name evidence="5" type="ORF">IDJ76_07995</name>
</gene>
<evidence type="ECO:0000259" key="4">
    <source>
        <dbReference type="Pfam" id="PF25954"/>
    </source>
</evidence>
<evidence type="ECO:0000256" key="2">
    <source>
        <dbReference type="ARBA" id="ARBA00022448"/>
    </source>
</evidence>
<dbReference type="GO" id="GO:0030313">
    <property type="term" value="C:cell envelope"/>
    <property type="evidence" value="ECO:0007669"/>
    <property type="project" value="TreeGrafter"/>
</dbReference>
<keyword evidence="6" id="KW-1185">Reference proteome</keyword>
<dbReference type="PANTHER" id="PTHR30097">
    <property type="entry name" value="CATION EFFLUX SYSTEM PROTEIN CUSB"/>
    <property type="match status" value="1"/>
</dbReference>
<dbReference type="NCBIfam" id="TIGR01730">
    <property type="entry name" value="RND_mfp"/>
    <property type="match status" value="1"/>
</dbReference>
<reference evidence="5" key="1">
    <citation type="submission" date="2020-09" db="EMBL/GenBank/DDBJ databases">
        <title>Novel species of Mucilaginibacter isolated from a glacier on the Tibetan Plateau.</title>
        <authorList>
            <person name="Liu Q."/>
            <person name="Xin Y.-H."/>
        </authorList>
    </citation>
    <scope>NUCLEOTIDE SEQUENCE</scope>
    <source>
        <strain evidence="5">ZB1P21</strain>
    </source>
</reference>
<organism evidence="5 6">
    <name type="scientific">Mucilaginibacter glaciei</name>
    <dbReference type="NCBI Taxonomy" id="2772109"/>
    <lineage>
        <taxon>Bacteria</taxon>
        <taxon>Pseudomonadati</taxon>
        <taxon>Bacteroidota</taxon>
        <taxon>Sphingobacteriia</taxon>
        <taxon>Sphingobacteriales</taxon>
        <taxon>Sphingobacteriaceae</taxon>
        <taxon>Mucilaginibacter</taxon>
    </lineage>
</organism>
<dbReference type="InterPro" id="IPR006143">
    <property type="entry name" value="RND_pump_MFP"/>
</dbReference>
<dbReference type="AlphaFoldDB" id="A0A926NQV0"/>
<evidence type="ECO:0000256" key="3">
    <source>
        <dbReference type="SAM" id="MobiDB-lite"/>
    </source>
</evidence>
<feature type="region of interest" description="Disordered" evidence="3">
    <location>
        <begin position="18"/>
        <end position="51"/>
    </location>
</feature>
<comment type="caution">
    <text evidence="5">The sequence shown here is derived from an EMBL/GenBank/DDBJ whole genome shotgun (WGS) entry which is preliminary data.</text>
</comment>
<comment type="similarity">
    <text evidence="1">Belongs to the membrane fusion protein (MFP) (TC 8.A.1) family.</text>
</comment>
<feature type="compositionally biased region" description="Polar residues" evidence="3">
    <location>
        <begin position="30"/>
        <end position="51"/>
    </location>
</feature>
<dbReference type="GO" id="GO:0015679">
    <property type="term" value="P:plasma membrane copper ion transport"/>
    <property type="evidence" value="ECO:0007669"/>
    <property type="project" value="TreeGrafter"/>
</dbReference>
<protein>
    <submittedName>
        <fullName evidence="5">Efflux RND transporter periplasmic adaptor subunit</fullName>
    </submittedName>
</protein>
<dbReference type="Gene3D" id="2.40.30.170">
    <property type="match status" value="1"/>
</dbReference>
<dbReference type="InterPro" id="IPR058792">
    <property type="entry name" value="Beta-barrel_RND_2"/>
</dbReference>
<dbReference type="InterPro" id="IPR051909">
    <property type="entry name" value="MFP_Cation_Efflux"/>
</dbReference>
<evidence type="ECO:0000313" key="6">
    <source>
        <dbReference type="Proteomes" id="UP000619078"/>
    </source>
</evidence>
<dbReference type="PROSITE" id="PS51257">
    <property type="entry name" value="PROKAR_LIPOPROTEIN"/>
    <property type="match status" value="1"/>
</dbReference>
<dbReference type="PANTHER" id="PTHR30097:SF4">
    <property type="entry name" value="SLR6042 PROTEIN"/>
    <property type="match status" value="1"/>
</dbReference>
<dbReference type="RefSeq" id="WP_191162547.1">
    <property type="nucleotide sequence ID" value="NZ_JACWMX010000003.1"/>
</dbReference>
<dbReference type="Pfam" id="PF25954">
    <property type="entry name" value="Beta-barrel_RND_2"/>
    <property type="match status" value="1"/>
</dbReference>
<evidence type="ECO:0000313" key="5">
    <source>
        <dbReference type="EMBL" id="MBD1393035.1"/>
    </source>
</evidence>
<accession>A0A926NQV0</accession>
<dbReference type="EMBL" id="JACWMX010000003">
    <property type="protein sequence ID" value="MBD1393035.1"/>
    <property type="molecule type" value="Genomic_DNA"/>
</dbReference>
<proteinExistence type="inferred from homology"/>
<evidence type="ECO:0000256" key="1">
    <source>
        <dbReference type="ARBA" id="ARBA00009477"/>
    </source>
</evidence>
<sequence length="388" mass="42246">MKLLYLLIIAALLTACGGKKDDKKDGGSDTTQQQNKAKGNTISFTQEQNKNGGIDTGKLPMHLLNATISVNGQVDVPPENLIAVNVPMGGFLKRTTMLPGEHVLKGQVIAQIENQEYITLQQDYLTSVSKITFLKQEMERQKVLSQQQASPLKLYQQSQSEYNSELAQAAGLAQKLRMIGIDSKKLTPATIRSVINIPSPITGYVSQVNVSVGKFTNPTDIVMELVNTDDIHAALTVFEQDISKIAIGNTVDIKLPSVPGKIYPGKIILIGRVLDSTRSVMVHCHFLKTDKNLLPNMFIQANINTKPQNTMAVPDAALVNFSGQKGIFLAIKKGNNTLYSLVPVKTGVTQDGWNQITLNKPELKDGTFVLKGAFSILSALKNTGDDSE</sequence>
<dbReference type="GO" id="GO:0022857">
    <property type="term" value="F:transmembrane transporter activity"/>
    <property type="evidence" value="ECO:0007669"/>
    <property type="project" value="InterPro"/>
</dbReference>
<feature type="compositionally biased region" description="Basic and acidic residues" evidence="3">
    <location>
        <begin position="18"/>
        <end position="27"/>
    </location>
</feature>
<keyword evidence="2" id="KW-0813">Transport</keyword>
<dbReference type="SUPFAM" id="SSF111369">
    <property type="entry name" value="HlyD-like secretion proteins"/>
    <property type="match status" value="1"/>
</dbReference>
<dbReference type="Proteomes" id="UP000619078">
    <property type="component" value="Unassembled WGS sequence"/>
</dbReference>